<evidence type="ECO:0000256" key="2">
    <source>
        <dbReference type="ARBA" id="ARBA00004286"/>
    </source>
</evidence>
<sequence>MLLVQQKRSRFYLRTLKTETTRDEFRFREKEREVRIGADNRFVLMSNFCAMASQGELGKCYNRKRQNIAMATTGTRMAGGRKQRCHAEAQKQGESIKEVKNVQADTADVSDCIRQEIESYYRLKMPEDFYHFWKFCEELEPDKPCDALKSSIGLQLVGPYDILSGKHNINKSKEINFNLHWRFFYDPPEFQTIIVGDSKTQFHMGYFRDIPDQLPVWVGETETQKGCTIYQVGDNIFAAVKLFLSKKLKELTNKKRSGLLRDTDEKLTKTAKQLGYSLEEKSLKMKQRDKKVVTKTFHGGGLVVPVDKNNVGYRELPETNANLKRICKTIADAPNDDKRLKAFAPIQEMLTFVQFANDECDYGMGYELGIDLFCYGSHYFHKIISQLLPLAYSLLKRNLFAEIIEAHLANRRKEKVDLLAA</sequence>
<proteinExistence type="inferred from homology"/>
<evidence type="ECO:0000256" key="5">
    <source>
        <dbReference type="ARBA" id="ARBA00023242"/>
    </source>
</evidence>
<accession>A0AAW1B9V7</accession>
<dbReference type="AlphaFoldDB" id="A0AAW1B9V7"/>
<keyword evidence="5" id="KW-0539">Nucleus</keyword>
<dbReference type="InterPro" id="IPR019361">
    <property type="entry name" value="HPF1"/>
</dbReference>
<keyword evidence="7" id="KW-1185">Reference proteome</keyword>
<comment type="similarity">
    <text evidence="3">Belongs to the HPF1 family.</text>
</comment>
<dbReference type="PANTHER" id="PTHR13386:SF1">
    <property type="entry name" value="HISTONE PARYLATION FACTOR 1"/>
    <property type="match status" value="1"/>
</dbReference>
<dbReference type="GO" id="GO:0006974">
    <property type="term" value="P:DNA damage response"/>
    <property type="evidence" value="ECO:0007669"/>
    <property type="project" value="InterPro"/>
</dbReference>
<reference evidence="6 7" key="1">
    <citation type="journal article" date="2024" name="Proc. Natl. Acad. Sci. U.S.A.">
        <title>The genetic regulatory architecture and epigenomic basis for age-related changes in rattlesnake venom.</title>
        <authorList>
            <person name="Hogan M.P."/>
            <person name="Holding M.L."/>
            <person name="Nystrom G.S."/>
            <person name="Colston T.J."/>
            <person name="Bartlett D.A."/>
            <person name="Mason A.J."/>
            <person name="Ellsworth S.A."/>
            <person name="Rautsaw R.M."/>
            <person name="Lawrence K.C."/>
            <person name="Strickland J.L."/>
            <person name="He B."/>
            <person name="Fraser P."/>
            <person name="Margres M.J."/>
            <person name="Gilbert D.M."/>
            <person name="Gibbs H.L."/>
            <person name="Parkinson C.L."/>
            <person name="Rokyta D.R."/>
        </authorList>
    </citation>
    <scope>NUCLEOTIDE SEQUENCE [LARGE SCALE GENOMIC DNA]</scope>
    <source>
        <strain evidence="6">DRR0105</strain>
    </source>
</reference>
<evidence type="ECO:0000313" key="6">
    <source>
        <dbReference type="EMBL" id="KAK9399001.1"/>
    </source>
</evidence>
<dbReference type="PANTHER" id="PTHR13386">
    <property type="entry name" value="HISTONE PARYLATION FACTOR 1"/>
    <property type="match status" value="1"/>
</dbReference>
<evidence type="ECO:0000256" key="1">
    <source>
        <dbReference type="ARBA" id="ARBA00004123"/>
    </source>
</evidence>
<keyword evidence="4" id="KW-0158">Chromosome</keyword>
<dbReference type="GO" id="GO:0042393">
    <property type="term" value="F:histone binding"/>
    <property type="evidence" value="ECO:0007669"/>
    <property type="project" value="InterPro"/>
</dbReference>
<protein>
    <submittedName>
        <fullName evidence="6">UPF0609 protein C4orf27 like</fullName>
    </submittedName>
</protein>
<name>A0AAW1B9V7_CROAD</name>
<comment type="caution">
    <text evidence="6">The sequence shown here is derived from an EMBL/GenBank/DDBJ whole genome shotgun (WGS) entry which is preliminary data.</text>
</comment>
<dbReference type="Proteomes" id="UP001474421">
    <property type="component" value="Unassembled WGS sequence"/>
</dbReference>
<organism evidence="6 7">
    <name type="scientific">Crotalus adamanteus</name>
    <name type="common">Eastern diamondback rattlesnake</name>
    <dbReference type="NCBI Taxonomy" id="8729"/>
    <lineage>
        <taxon>Eukaryota</taxon>
        <taxon>Metazoa</taxon>
        <taxon>Chordata</taxon>
        <taxon>Craniata</taxon>
        <taxon>Vertebrata</taxon>
        <taxon>Euteleostomi</taxon>
        <taxon>Lepidosauria</taxon>
        <taxon>Squamata</taxon>
        <taxon>Bifurcata</taxon>
        <taxon>Unidentata</taxon>
        <taxon>Episquamata</taxon>
        <taxon>Toxicofera</taxon>
        <taxon>Serpentes</taxon>
        <taxon>Colubroidea</taxon>
        <taxon>Viperidae</taxon>
        <taxon>Crotalinae</taxon>
        <taxon>Crotalus</taxon>
    </lineage>
</organism>
<evidence type="ECO:0000256" key="3">
    <source>
        <dbReference type="ARBA" id="ARBA00010803"/>
    </source>
</evidence>
<dbReference type="Pfam" id="PF10228">
    <property type="entry name" value="HPF1"/>
    <property type="match status" value="1"/>
</dbReference>
<dbReference type="EMBL" id="JAOTOJ010000007">
    <property type="protein sequence ID" value="KAK9399001.1"/>
    <property type="molecule type" value="Genomic_DNA"/>
</dbReference>
<evidence type="ECO:0000313" key="7">
    <source>
        <dbReference type="Proteomes" id="UP001474421"/>
    </source>
</evidence>
<comment type="subcellular location">
    <subcellularLocation>
        <location evidence="2">Chromosome</location>
    </subcellularLocation>
    <subcellularLocation>
        <location evidence="1">Nucleus</location>
    </subcellularLocation>
</comment>
<evidence type="ECO:0000256" key="4">
    <source>
        <dbReference type="ARBA" id="ARBA00022454"/>
    </source>
</evidence>
<gene>
    <name evidence="6" type="ORF">NXF25_013970</name>
</gene>
<dbReference type="GO" id="GO:0072572">
    <property type="term" value="F:poly-ADP-D-ribose binding"/>
    <property type="evidence" value="ECO:0007669"/>
    <property type="project" value="TreeGrafter"/>
</dbReference>
<dbReference type="GO" id="GO:0005634">
    <property type="term" value="C:nucleus"/>
    <property type="evidence" value="ECO:0007669"/>
    <property type="project" value="UniProtKB-SubCell"/>
</dbReference>
<dbReference type="GO" id="GO:0005694">
    <property type="term" value="C:chromosome"/>
    <property type="evidence" value="ECO:0007669"/>
    <property type="project" value="UniProtKB-SubCell"/>
</dbReference>